<dbReference type="Pfam" id="PF01943">
    <property type="entry name" value="Polysacc_synt"/>
    <property type="match status" value="1"/>
</dbReference>
<dbReference type="STRING" id="1155689.SAMN05444278_104119"/>
<dbReference type="AlphaFoldDB" id="A0A1M4VL98"/>
<dbReference type="PANTHER" id="PTHR30250">
    <property type="entry name" value="PST FAMILY PREDICTED COLANIC ACID TRANSPORTER"/>
    <property type="match status" value="1"/>
</dbReference>
<comment type="subcellular location">
    <subcellularLocation>
        <location evidence="1">Cell membrane</location>
        <topology evidence="1">Multi-pass membrane protein</topology>
    </subcellularLocation>
</comment>
<feature type="transmembrane region" description="Helical" evidence="6">
    <location>
        <begin position="150"/>
        <end position="170"/>
    </location>
</feature>
<organism evidence="7 8">
    <name type="scientific">Psychroflexus salarius</name>
    <dbReference type="NCBI Taxonomy" id="1155689"/>
    <lineage>
        <taxon>Bacteria</taxon>
        <taxon>Pseudomonadati</taxon>
        <taxon>Bacteroidota</taxon>
        <taxon>Flavobacteriia</taxon>
        <taxon>Flavobacteriales</taxon>
        <taxon>Flavobacteriaceae</taxon>
        <taxon>Psychroflexus</taxon>
    </lineage>
</organism>
<feature type="transmembrane region" description="Helical" evidence="6">
    <location>
        <begin position="264"/>
        <end position="283"/>
    </location>
</feature>
<feature type="transmembrane region" description="Helical" evidence="6">
    <location>
        <begin position="340"/>
        <end position="364"/>
    </location>
</feature>
<feature type="transmembrane region" description="Helical" evidence="6">
    <location>
        <begin position="435"/>
        <end position="452"/>
    </location>
</feature>
<proteinExistence type="predicted"/>
<dbReference type="GO" id="GO:0005886">
    <property type="term" value="C:plasma membrane"/>
    <property type="evidence" value="ECO:0007669"/>
    <property type="project" value="UniProtKB-SubCell"/>
</dbReference>
<feature type="transmembrane region" description="Helical" evidence="6">
    <location>
        <begin position="82"/>
        <end position="103"/>
    </location>
</feature>
<evidence type="ECO:0000256" key="2">
    <source>
        <dbReference type="ARBA" id="ARBA00022475"/>
    </source>
</evidence>
<evidence type="ECO:0000256" key="1">
    <source>
        <dbReference type="ARBA" id="ARBA00004651"/>
    </source>
</evidence>
<feature type="transmembrane region" description="Helical" evidence="6">
    <location>
        <begin position="458"/>
        <end position="475"/>
    </location>
</feature>
<gene>
    <name evidence="7" type="ORF">SAMN05444278_104119</name>
</gene>
<dbReference type="RefSeq" id="WP_073192826.1">
    <property type="nucleotide sequence ID" value="NZ_FQTW01000004.1"/>
</dbReference>
<feature type="transmembrane region" description="Helical" evidence="6">
    <location>
        <begin position="376"/>
        <end position="399"/>
    </location>
</feature>
<dbReference type="InterPro" id="IPR050833">
    <property type="entry name" value="Poly_Biosynth_Transport"/>
</dbReference>
<accession>A0A1M4VL98</accession>
<feature type="transmembrane region" description="Helical" evidence="6">
    <location>
        <begin position="190"/>
        <end position="215"/>
    </location>
</feature>
<reference evidence="7 8" key="1">
    <citation type="submission" date="2016-11" db="EMBL/GenBank/DDBJ databases">
        <authorList>
            <person name="Jaros S."/>
            <person name="Januszkiewicz K."/>
            <person name="Wedrychowicz H."/>
        </authorList>
    </citation>
    <scope>NUCLEOTIDE SEQUENCE [LARGE SCALE GENOMIC DNA]</scope>
    <source>
        <strain evidence="7 8">DSM 25661</strain>
    </source>
</reference>
<evidence type="ECO:0000256" key="4">
    <source>
        <dbReference type="ARBA" id="ARBA00022989"/>
    </source>
</evidence>
<keyword evidence="2" id="KW-1003">Cell membrane</keyword>
<name>A0A1M4VL98_9FLAO</name>
<evidence type="ECO:0000256" key="6">
    <source>
        <dbReference type="SAM" id="Phobius"/>
    </source>
</evidence>
<protein>
    <submittedName>
        <fullName evidence="7">Membrane protein involved in the export of O-antigen and teichoic acid</fullName>
    </submittedName>
</protein>
<evidence type="ECO:0000256" key="5">
    <source>
        <dbReference type="ARBA" id="ARBA00023136"/>
    </source>
</evidence>
<feature type="transmembrane region" description="Helical" evidence="6">
    <location>
        <begin position="227"/>
        <end position="244"/>
    </location>
</feature>
<dbReference type="Proteomes" id="UP000184462">
    <property type="component" value="Unassembled WGS sequence"/>
</dbReference>
<dbReference type="OrthoDB" id="9814608at2"/>
<dbReference type="EMBL" id="FQTW01000004">
    <property type="protein sequence ID" value="SHE69846.1"/>
    <property type="molecule type" value="Genomic_DNA"/>
</dbReference>
<feature type="transmembrane region" description="Helical" evidence="6">
    <location>
        <begin position="405"/>
        <end position="423"/>
    </location>
</feature>
<dbReference type="InterPro" id="IPR002797">
    <property type="entry name" value="Polysacc_synth"/>
</dbReference>
<sequence>MSAYKSLFKQTFIYGLATVLPRMISFLLVIVHTKYFDDRELYGELSVVFAYFVIFNVLLTYGMETAFFRFYSNQPKSKQNDVVNTSTWSLIITSVIFLALAFLNLNSISQFLDIKADYLAYVIGILILDVLVVIPFAYMRANKKPVKFAVIKVTNVSINFLLNFFFLAWLVQLHSKFEFLEAIYVDDFQISYVFIANLIASLSSLVFVLPFYFKLKFSLNTKLLKQMLNYSWPILVAGLAFSVNEVFDRILLNYLLPEDNPKEIIGAYSACYKIAVFMMLYVTAFRLGIEPFFFSHSKSKQPEVAYATITKYFVIFGALILIGVVVFINPIKSIILQKESYYEALAIVPILLVANFCLGIYHNLSVWYKVTDRTKFGAYISTVGAIITLAVNFSLIPYIGYMGSAIATLAAYFSMMLISYLYSRKYYPIPFQLKRISLYFCVSVVISVISFYVMPENYIFGILSLLGYITLIYLNEKDEIKHMLQN</sequence>
<dbReference type="PANTHER" id="PTHR30250:SF11">
    <property type="entry name" value="O-ANTIGEN TRANSPORTER-RELATED"/>
    <property type="match status" value="1"/>
</dbReference>
<evidence type="ECO:0000313" key="8">
    <source>
        <dbReference type="Proteomes" id="UP000184462"/>
    </source>
</evidence>
<feature type="transmembrane region" description="Helical" evidence="6">
    <location>
        <begin position="41"/>
        <end position="61"/>
    </location>
</feature>
<feature type="transmembrane region" description="Helical" evidence="6">
    <location>
        <begin position="304"/>
        <end position="328"/>
    </location>
</feature>
<evidence type="ECO:0000313" key="7">
    <source>
        <dbReference type="EMBL" id="SHE69846.1"/>
    </source>
</evidence>
<keyword evidence="3 6" id="KW-0812">Transmembrane</keyword>
<feature type="transmembrane region" description="Helical" evidence="6">
    <location>
        <begin position="118"/>
        <end position="138"/>
    </location>
</feature>
<evidence type="ECO:0000256" key="3">
    <source>
        <dbReference type="ARBA" id="ARBA00022692"/>
    </source>
</evidence>
<keyword evidence="8" id="KW-1185">Reference proteome</keyword>
<keyword evidence="5 6" id="KW-0472">Membrane</keyword>
<feature type="transmembrane region" description="Helical" evidence="6">
    <location>
        <begin position="12"/>
        <end position="35"/>
    </location>
</feature>
<keyword evidence="4 6" id="KW-1133">Transmembrane helix</keyword>